<dbReference type="Proteomes" id="UP000008370">
    <property type="component" value="Unassembled WGS sequence"/>
</dbReference>
<accession>K5W8C0</accession>
<name>K5W8C0_PHACS</name>
<dbReference type="EMBL" id="JH930468">
    <property type="protein sequence ID" value="EKM60203.1"/>
    <property type="molecule type" value="Genomic_DNA"/>
</dbReference>
<reference evidence="2 3" key="1">
    <citation type="journal article" date="2012" name="BMC Genomics">
        <title>Comparative genomics of the white-rot fungi, Phanerochaete carnosa and P. chrysosporium, to elucidate the genetic basis of the distinct wood types they colonize.</title>
        <authorList>
            <person name="Suzuki H."/>
            <person name="MacDonald J."/>
            <person name="Syed K."/>
            <person name="Salamov A."/>
            <person name="Hori C."/>
            <person name="Aerts A."/>
            <person name="Henrissat B."/>
            <person name="Wiebenga A."/>
            <person name="vanKuyk P.A."/>
            <person name="Barry K."/>
            <person name="Lindquist E."/>
            <person name="LaButti K."/>
            <person name="Lapidus A."/>
            <person name="Lucas S."/>
            <person name="Coutinho P."/>
            <person name="Gong Y."/>
            <person name="Samejima M."/>
            <person name="Mahadevan R."/>
            <person name="Abou-Zaid M."/>
            <person name="de Vries R.P."/>
            <person name="Igarashi K."/>
            <person name="Yadav J.S."/>
            <person name="Grigoriev I.V."/>
            <person name="Master E.R."/>
        </authorList>
    </citation>
    <scope>NUCLEOTIDE SEQUENCE [LARGE SCALE GENOMIC DNA]</scope>
    <source>
        <strain evidence="2 3">HHB-10118-sp</strain>
    </source>
</reference>
<dbReference type="HOGENOM" id="CLU_053360_0_1_1"/>
<dbReference type="InParanoid" id="K5W8C0"/>
<evidence type="ECO:0000313" key="2">
    <source>
        <dbReference type="EMBL" id="EKM60203.1"/>
    </source>
</evidence>
<dbReference type="GeneID" id="18910557"/>
<proteinExistence type="predicted"/>
<protein>
    <submittedName>
        <fullName evidence="2">Uncharacterized protein</fullName>
    </submittedName>
</protein>
<gene>
    <name evidence="2" type="ORF">PHACADRAFT_189335</name>
</gene>
<dbReference type="OrthoDB" id="2756573at2759"/>
<keyword evidence="3" id="KW-1185">Reference proteome</keyword>
<evidence type="ECO:0000313" key="3">
    <source>
        <dbReference type="Proteomes" id="UP000008370"/>
    </source>
</evidence>
<organism evidence="2 3">
    <name type="scientific">Phanerochaete carnosa (strain HHB-10118-sp)</name>
    <name type="common">White-rot fungus</name>
    <name type="synonym">Peniophora carnosa</name>
    <dbReference type="NCBI Taxonomy" id="650164"/>
    <lineage>
        <taxon>Eukaryota</taxon>
        <taxon>Fungi</taxon>
        <taxon>Dikarya</taxon>
        <taxon>Basidiomycota</taxon>
        <taxon>Agaricomycotina</taxon>
        <taxon>Agaricomycetes</taxon>
        <taxon>Polyporales</taxon>
        <taxon>Phanerochaetaceae</taxon>
        <taxon>Phanerochaete</taxon>
    </lineage>
</organism>
<feature type="compositionally biased region" description="Basic and acidic residues" evidence="1">
    <location>
        <begin position="137"/>
        <end position="147"/>
    </location>
</feature>
<feature type="region of interest" description="Disordered" evidence="1">
    <location>
        <begin position="74"/>
        <end position="164"/>
    </location>
</feature>
<dbReference type="RefSeq" id="XP_007389680.1">
    <property type="nucleotide sequence ID" value="XM_007389618.1"/>
</dbReference>
<dbReference type="KEGG" id="pco:PHACADRAFT_189335"/>
<feature type="compositionally biased region" description="Acidic residues" evidence="1">
    <location>
        <begin position="88"/>
        <end position="97"/>
    </location>
</feature>
<sequence>MSILELTTYSNDFADEGTYAAGFVQYMPPLLIQRFILNLRQLNPTAQASENNSDARHFSRFSVNFRVPSDFLGNIGESLDHGSSEPLGAEEDSDDSQCEARQPQGGLDEGLEGQAGPSNTRREEPTQASIVSVPRYTGREIEGDDFRSSAPPRAMMIGSSMVAH</sequence>
<dbReference type="AlphaFoldDB" id="K5W8C0"/>
<evidence type="ECO:0000256" key="1">
    <source>
        <dbReference type="SAM" id="MobiDB-lite"/>
    </source>
</evidence>